<keyword evidence="4" id="KW-0548">Nucleotidyltransferase</keyword>
<evidence type="ECO:0000256" key="1">
    <source>
        <dbReference type="SAM" id="Coils"/>
    </source>
</evidence>
<reference evidence="4" key="1">
    <citation type="submission" date="2016-07" db="EMBL/GenBank/DDBJ databases">
        <authorList>
            <person name="Greninger A.L."/>
            <person name="Makhsous N."/>
            <person name="Shean R."/>
            <person name="Jerome K."/>
            <person name="Haman K."/>
        </authorList>
    </citation>
    <scope>NUCLEOTIDE SEQUENCE</scope>
    <source>
        <strain evidence="4">UW1</strain>
    </source>
</reference>
<feature type="domain" description="RNA-dependent RNA polymerase palm" evidence="2">
    <location>
        <begin position="152"/>
        <end position="499"/>
    </location>
</feature>
<name>A0A1B2RVP4_9VIRU</name>
<protein>
    <submittedName>
        <fullName evidence="4">RNA-dependent RNA polymerase</fullName>
    </submittedName>
</protein>
<evidence type="ECO:0000259" key="3">
    <source>
        <dbReference type="Pfam" id="PF22260"/>
    </source>
</evidence>
<dbReference type="InterPro" id="IPR054433">
    <property type="entry name" value="RdRp_thumb_ribovirus"/>
</dbReference>
<keyword evidence="1" id="KW-0175">Coiled coil</keyword>
<dbReference type="InterPro" id="IPR043502">
    <property type="entry name" value="DNA/RNA_pol_sf"/>
</dbReference>
<dbReference type="Pfam" id="PF22152">
    <property type="entry name" value="Permu_RdRp_palm"/>
    <property type="match status" value="1"/>
</dbReference>
<accession>A0A1B2RVP4</accession>
<organism evidence="4">
    <name type="scientific">Defiwi virus</name>
    <dbReference type="NCBI Taxonomy" id="1888316"/>
    <lineage>
        <taxon>Viruses</taxon>
    </lineage>
</organism>
<dbReference type="SUPFAM" id="SSF56672">
    <property type="entry name" value="DNA/RNA polymerases"/>
    <property type="match status" value="1"/>
</dbReference>
<feature type="non-terminal residue" evidence="4">
    <location>
        <position position="1"/>
    </location>
</feature>
<dbReference type="Pfam" id="PF22260">
    <property type="entry name" value="Permu_RdRp_thumb"/>
    <property type="match status" value="1"/>
</dbReference>
<feature type="coiled-coil region" evidence="1">
    <location>
        <begin position="915"/>
        <end position="958"/>
    </location>
</feature>
<sequence length="1050" mass="120991">IKINLKMDVSNPVITGEKVKLGDFKNQNILLKRQDYKFLDDMVSKGKRRYPPRFDLPEYEVDEAKVKRMETSGVLVVEKGKMEIPLLSKRENVVVGKYHPKGICMKGAHVSVMRKFPQRKRIKPMLKALLKFNPYADEEIEKVTYTGGTKSGFIERLRKWGHRKPKNMKPILAEWGYDGIDILKEAMPLSGPLKDWNTDLKILLDDITINRTSNAGPPFFTEKYRCMDEIFAAVKEIVEAISDNTIDEYWRNNPEMILSECKNKMDRYEMANVNKKTRPYWGFSAPISFLISILCQDFCSNLHKFDKKGSNAYGFAWAHGGGLKLWNWMLSTKEGEIKYCIYGDDTRLVYRKEGILYCVDPDFEQMDGSVDKDSATIGIAYIHGEYEKQWGANKFWKYVCNMWLHLAVGSEFFIEGEKTYFNETGCLSGVVGITYHDCVKSQLAYKMFIVNKINPLDIEQSTIFFQKMGLQVKAGTWQPMRIDEELEEGKLCVETKFLGSMLKCVMGTEELEPIPYIIEEDLLKLVGNLRQQVVVAGTTLERRLFDTARGYMITSAFHHPRIWNSLCQIIDDTRSEIVVQRVQACDGKGEQPELIKDIDEDFEWPSSDGYPSQKFCMNVYLKPDNVFVEEDLWIYAFPDLVAQAKAFRKQKKIVVEPFKPKENLDWNEDMGADEVHDNLVDKMYPHCDIEGAVLTKAKFKAPKNFVRFRELKVQDVATKQNRLQTIIEPMEEVHHVALTLLLPYGGYWISQQMLKEGWFYTAHGFWTRDSLKQAKHVTSVWGYEERRALGENGLKSEPVSSVSQEPDIPAEGVQFSVSLLKVVQGNELPKEGMDDVSWVSALFINSGCKLREESLVMSQQPARVKVSMFIIGVEGELGSCVSISKKEAKRKLMNEIRKYVMKQQVLGFDKMDQIVELENEEVEALFAEADLIKEEISKEEFEKLLEKLMEEFVEKAQTVTEFKEIHGILEEELSVEKIEEVFKDIEEFMSLPGSSAGSSEQDLYTDFYEDSERIKHKTIDAKIVMDEIEERIKLLKEKAKRLAEGMKTES</sequence>
<feature type="domain" description="RNA-dependent RNA polymerase thumb" evidence="3">
    <location>
        <begin position="536"/>
        <end position="620"/>
    </location>
</feature>
<dbReference type="InterPro" id="IPR054403">
    <property type="entry name" value="RdRp_palm_ribovirus"/>
</dbReference>
<keyword evidence="4" id="KW-0808">Transferase</keyword>
<proteinExistence type="predicted"/>
<dbReference type="GO" id="GO:0003968">
    <property type="term" value="F:RNA-directed RNA polymerase activity"/>
    <property type="evidence" value="ECO:0007669"/>
    <property type="project" value="UniProtKB-KW"/>
</dbReference>
<keyword evidence="4" id="KW-0696">RNA-directed RNA polymerase</keyword>
<evidence type="ECO:0000313" key="4">
    <source>
        <dbReference type="EMBL" id="AOC55067.1"/>
    </source>
</evidence>
<evidence type="ECO:0000259" key="2">
    <source>
        <dbReference type="Pfam" id="PF22152"/>
    </source>
</evidence>
<dbReference type="EMBL" id="KX580893">
    <property type="protein sequence ID" value="AOC55067.1"/>
    <property type="molecule type" value="Genomic_RNA"/>
</dbReference>